<gene>
    <name evidence="8" type="primary">LOC103513570</name>
</gene>
<dbReference type="OMA" id="MMVEYFE"/>
<organism evidence="7 8">
    <name type="scientific">Diaphorina citri</name>
    <name type="common">Asian citrus psyllid</name>
    <dbReference type="NCBI Taxonomy" id="121845"/>
    <lineage>
        <taxon>Eukaryota</taxon>
        <taxon>Metazoa</taxon>
        <taxon>Ecdysozoa</taxon>
        <taxon>Arthropoda</taxon>
        <taxon>Hexapoda</taxon>
        <taxon>Insecta</taxon>
        <taxon>Pterygota</taxon>
        <taxon>Neoptera</taxon>
        <taxon>Paraneoptera</taxon>
        <taxon>Hemiptera</taxon>
        <taxon>Sternorrhyncha</taxon>
        <taxon>Psylloidea</taxon>
        <taxon>Psyllidae</taxon>
        <taxon>Diaphorininae</taxon>
        <taxon>Diaphorina</taxon>
    </lineage>
</organism>
<dbReference type="GO" id="GO:0000139">
    <property type="term" value="C:Golgi membrane"/>
    <property type="evidence" value="ECO:0007669"/>
    <property type="project" value="UniProtKB-SubCell"/>
</dbReference>
<evidence type="ECO:0000256" key="4">
    <source>
        <dbReference type="ARBA" id="ARBA00023136"/>
    </source>
</evidence>
<comment type="subcellular location">
    <subcellularLocation>
        <location evidence="1">Golgi apparatus membrane</location>
        <topology evidence="1">Peripheral membrane protein</topology>
    </subcellularLocation>
</comment>
<dbReference type="Proteomes" id="UP000079169">
    <property type="component" value="Unplaced"/>
</dbReference>
<evidence type="ECO:0000256" key="2">
    <source>
        <dbReference type="ARBA" id="ARBA00020974"/>
    </source>
</evidence>
<accession>A0A1S3D8G8</accession>
<sequence length="754" mass="83627">MVTETSSHSDVWHVLEKDDFLCQFLKPKSSPDQKPLELLSQTLAVSEQLARLSHGINLLDKELNKQVFEKHEDLVSQATWVDKLESVLALMQAHVQCLLASIERLRSKVVEPFSRIELQTLILGRLHTTSDVLRRVARLQQLAARLSDLDSIQAASVLAELNELCKDVDLTGLEILEEDQRKIRQETARVEKEAMTMLNEGLNKLDKTQVSTAVQIFTSLGTLDQEMNKVVNRAVKTVEDAALSALSIDVLNESDKQRSKGGPGKASGSTYPAGNVSNFRAKLWSAWGKFLDTTVYSTCAQMALVQSVMERGDLASIFWVQVVMILSKALSRAAQGSSYIKQALEGEHPKLLRLHLDLHKRLIKINASIFTSIKECGSQFENAYLSKSLARLLDAVHSMFASGVPTSEQVDGFCRTVTSELGVSLIDEALSRAVARNIGKSVRLFCLKCEQSIAFGEDATQLIDNLTTNQQLNISLANTVFLLATNLQRVLDNTPSLDAEASSEITKSFGNADNVMKMILTPLSGAIKSAVDTIVLSMHQEDFAPGNGTSDAGNSLYMKELHEFLQRVAVTYLAPFQNVALVSEYCLEITARTLEMFIRHACMVRPLSGAGRTKLANDFKKIETAVSPLCKQLSQLGKTYRLLRSLRPLLLQSPEEIAQCPLLGDVIPYSYVLMLLFSHGPPEIVSPHESANWSLLQLSQWLDKHSQESDKLELISGTLQRYQTLVRESNLPSFHEVYPVMKSLLDTALSKQTL</sequence>
<dbReference type="PANTHER" id="PTHR13228">
    <property type="entry name" value="CONSERVED OLIGOMERIC GOLGI COMPLEX COMPONENT 5"/>
    <property type="match status" value="1"/>
</dbReference>
<reference evidence="8" key="1">
    <citation type="submission" date="2025-08" db="UniProtKB">
        <authorList>
            <consortium name="RefSeq"/>
        </authorList>
    </citation>
    <scope>IDENTIFICATION</scope>
</reference>
<dbReference type="KEGG" id="dci:103513570"/>
<keyword evidence="3" id="KW-0333">Golgi apparatus</keyword>
<evidence type="ECO:0000256" key="1">
    <source>
        <dbReference type="ARBA" id="ARBA00004395"/>
    </source>
</evidence>
<name>A0A1S3D8G8_DIACI</name>
<keyword evidence="4" id="KW-0472">Membrane</keyword>
<dbReference type="Pfam" id="PF20649">
    <property type="entry name" value="COG5_C"/>
    <property type="match status" value="1"/>
</dbReference>
<dbReference type="InterPro" id="IPR049176">
    <property type="entry name" value="COG5_N"/>
</dbReference>
<dbReference type="GO" id="GO:0017119">
    <property type="term" value="C:Golgi transport complex"/>
    <property type="evidence" value="ECO:0007669"/>
    <property type="project" value="InterPro"/>
</dbReference>
<dbReference type="InterPro" id="IPR019465">
    <property type="entry name" value="Cog5"/>
</dbReference>
<dbReference type="AlphaFoldDB" id="A0A1S3D8G8"/>
<dbReference type="GO" id="GO:0006891">
    <property type="term" value="P:intra-Golgi vesicle-mediated transport"/>
    <property type="evidence" value="ECO:0007669"/>
    <property type="project" value="InterPro"/>
</dbReference>
<dbReference type="RefSeq" id="XP_008476636.1">
    <property type="nucleotide sequence ID" value="XM_008478414.3"/>
</dbReference>
<dbReference type="InterPro" id="IPR048485">
    <property type="entry name" value="COG5_helical"/>
</dbReference>
<protein>
    <recommendedName>
        <fullName evidence="2">Conserved oligomeric Golgi complex subunit 5</fullName>
    </recommendedName>
</protein>
<dbReference type="Pfam" id="PF10392">
    <property type="entry name" value="COG5_N"/>
    <property type="match status" value="1"/>
</dbReference>
<evidence type="ECO:0000313" key="7">
    <source>
        <dbReference type="Proteomes" id="UP000079169"/>
    </source>
</evidence>
<dbReference type="PaxDb" id="121845-A0A1S3D8G8"/>
<keyword evidence="7" id="KW-1185">Reference proteome</keyword>
<proteinExistence type="predicted"/>
<feature type="domain" description="Conserved oligomeric Golgi complex subunit 5 N-terminal" evidence="5">
    <location>
        <begin position="41"/>
        <end position="146"/>
    </location>
</feature>
<dbReference type="STRING" id="121845.A0A1S3D8G8"/>
<evidence type="ECO:0000313" key="8">
    <source>
        <dbReference type="RefSeq" id="XP_008476636.1"/>
    </source>
</evidence>
<dbReference type="GeneID" id="103513570"/>
<feature type="domain" description="Conserved oligomeric Golgi complex subunit 5 helical" evidence="6">
    <location>
        <begin position="170"/>
        <end position="357"/>
    </location>
</feature>
<evidence type="ECO:0000259" key="6">
    <source>
        <dbReference type="Pfam" id="PF20649"/>
    </source>
</evidence>
<evidence type="ECO:0000256" key="3">
    <source>
        <dbReference type="ARBA" id="ARBA00023034"/>
    </source>
</evidence>
<dbReference type="PANTHER" id="PTHR13228:SF3">
    <property type="entry name" value="CONSERVED OLIGOMERIC GOLGI COMPLEX SUBUNIT 5"/>
    <property type="match status" value="1"/>
</dbReference>
<evidence type="ECO:0000259" key="5">
    <source>
        <dbReference type="Pfam" id="PF10392"/>
    </source>
</evidence>